<accession>A0AAD5JFH1</accession>
<protein>
    <submittedName>
        <fullName evidence="1">Uncharacterized protein</fullName>
    </submittedName>
</protein>
<gene>
    <name evidence="1" type="ORF">LWI28_015539</name>
</gene>
<reference evidence="1 2" key="1">
    <citation type="journal article" date="2022" name="Plant J.">
        <title>Strategies of tolerance reflected in two North American maple genomes.</title>
        <authorList>
            <person name="McEvoy S.L."/>
            <person name="Sezen U.U."/>
            <person name="Trouern-Trend A."/>
            <person name="McMahon S.M."/>
            <person name="Schaberg P.G."/>
            <person name="Yang J."/>
            <person name="Wegrzyn J.L."/>
            <person name="Swenson N.G."/>
        </authorList>
    </citation>
    <scope>NUCLEOTIDE SEQUENCE [LARGE SCALE GENOMIC DNA]</scope>
    <source>
        <strain evidence="1">91603</strain>
    </source>
</reference>
<proteinExistence type="predicted"/>
<dbReference type="AlphaFoldDB" id="A0AAD5JFH1"/>
<keyword evidence="2" id="KW-1185">Reference proteome</keyword>
<evidence type="ECO:0000313" key="2">
    <source>
        <dbReference type="Proteomes" id="UP001064489"/>
    </source>
</evidence>
<dbReference type="EMBL" id="JAJSOW010000002">
    <property type="protein sequence ID" value="KAI9198421.1"/>
    <property type="molecule type" value="Genomic_DNA"/>
</dbReference>
<name>A0AAD5JFH1_ACENE</name>
<evidence type="ECO:0000313" key="1">
    <source>
        <dbReference type="EMBL" id="KAI9198421.1"/>
    </source>
</evidence>
<organism evidence="1 2">
    <name type="scientific">Acer negundo</name>
    <name type="common">Box elder</name>
    <dbReference type="NCBI Taxonomy" id="4023"/>
    <lineage>
        <taxon>Eukaryota</taxon>
        <taxon>Viridiplantae</taxon>
        <taxon>Streptophyta</taxon>
        <taxon>Embryophyta</taxon>
        <taxon>Tracheophyta</taxon>
        <taxon>Spermatophyta</taxon>
        <taxon>Magnoliopsida</taxon>
        <taxon>eudicotyledons</taxon>
        <taxon>Gunneridae</taxon>
        <taxon>Pentapetalae</taxon>
        <taxon>rosids</taxon>
        <taxon>malvids</taxon>
        <taxon>Sapindales</taxon>
        <taxon>Sapindaceae</taxon>
        <taxon>Hippocastanoideae</taxon>
        <taxon>Acereae</taxon>
        <taxon>Acer</taxon>
    </lineage>
</organism>
<sequence>MRRSKPFGEVVTGPPMDFIVEHKPIVVDGQTDNDRVLEEKEERIAPGTLEQHTCMWLTLVHKTRQGPKGLICLEARNQIRVDVTLQPEELEAMDNVLPAKYEETKLRMP</sequence>
<comment type="caution">
    <text evidence="1">The sequence shown here is derived from an EMBL/GenBank/DDBJ whole genome shotgun (WGS) entry which is preliminary data.</text>
</comment>
<dbReference type="Proteomes" id="UP001064489">
    <property type="component" value="Chromosome 13"/>
</dbReference>